<evidence type="ECO:0000256" key="6">
    <source>
        <dbReference type="ARBA" id="ARBA00023125"/>
    </source>
</evidence>
<dbReference type="PANTHER" id="PTHR10741">
    <property type="entry name" value="TRANSLIN AND TRANSLIN ASSOCIATED PROTEIN X"/>
    <property type="match status" value="1"/>
</dbReference>
<name>A0A3L6S426_PANMI</name>
<dbReference type="InterPro" id="IPR036081">
    <property type="entry name" value="Translin_sf"/>
</dbReference>
<accession>A0A3L6S426</accession>
<comment type="caution">
    <text evidence="9">The sequence shown here is derived from an EMBL/GenBank/DDBJ whole genome shotgun (WGS) entry which is preliminary data.</text>
</comment>
<evidence type="ECO:0000256" key="5">
    <source>
        <dbReference type="ARBA" id="ARBA00022884"/>
    </source>
</evidence>
<dbReference type="GO" id="GO:0005634">
    <property type="term" value="C:nucleus"/>
    <property type="evidence" value="ECO:0007669"/>
    <property type="project" value="UniProtKB-SubCell"/>
</dbReference>
<dbReference type="InterPro" id="IPR033956">
    <property type="entry name" value="Translin"/>
</dbReference>
<organism evidence="9 10">
    <name type="scientific">Panicum miliaceum</name>
    <name type="common">Proso millet</name>
    <name type="synonym">Broomcorn millet</name>
    <dbReference type="NCBI Taxonomy" id="4540"/>
    <lineage>
        <taxon>Eukaryota</taxon>
        <taxon>Viridiplantae</taxon>
        <taxon>Streptophyta</taxon>
        <taxon>Embryophyta</taxon>
        <taxon>Tracheophyta</taxon>
        <taxon>Spermatophyta</taxon>
        <taxon>Magnoliopsida</taxon>
        <taxon>Liliopsida</taxon>
        <taxon>Poales</taxon>
        <taxon>Poaceae</taxon>
        <taxon>PACMAD clade</taxon>
        <taxon>Panicoideae</taxon>
        <taxon>Panicodae</taxon>
        <taxon>Paniceae</taxon>
        <taxon>Panicinae</taxon>
        <taxon>Panicum</taxon>
        <taxon>Panicum sect. Panicum</taxon>
    </lineage>
</organism>
<dbReference type="CDD" id="cd14819">
    <property type="entry name" value="Translin"/>
    <property type="match status" value="1"/>
</dbReference>
<dbReference type="GO" id="GO:0016070">
    <property type="term" value="P:RNA metabolic process"/>
    <property type="evidence" value="ECO:0007669"/>
    <property type="project" value="InterPro"/>
</dbReference>
<dbReference type="Gene3D" id="1.20.58.200">
    <property type="entry name" value="Translin, domain 2"/>
    <property type="match status" value="1"/>
</dbReference>
<keyword evidence="6" id="KW-0238">DNA-binding</keyword>
<proteinExistence type="inferred from homology"/>
<dbReference type="EMBL" id="PQIB02000005">
    <property type="protein sequence ID" value="RLN15710.1"/>
    <property type="molecule type" value="Genomic_DNA"/>
</dbReference>
<keyword evidence="10" id="KW-1185">Reference proteome</keyword>
<evidence type="ECO:0000313" key="9">
    <source>
        <dbReference type="EMBL" id="RLN15710.1"/>
    </source>
</evidence>
<keyword evidence="5" id="KW-0694">RNA-binding</keyword>
<keyword evidence="4" id="KW-0963">Cytoplasm</keyword>
<sequence length="349" mass="38485">MGPAAAAATATATAAALRLSLAPQPPLSSPTAEPPSSSPLCAASAPPPLPAPPPPPTPSSRRACPPPVMDAQFESFRAQLDESSTLRDRIRTVVSEIESASRVATAALLLVHQPVPLEDVLGKEKAQVEVIKGLYAQLAEVLKECPGQYYRYHGDWRSETQAVVSMLAFMHWLETGGLLMHAEAQEKLGLSSGEFCLDVEDYLTGLCFMSNEFPRFVVNRVTAGDYDCPRKVLSFLTDLHASFRMLNLRNDFLRKKFDGMKYDLRRVEEVYYDVKIRGLAPAELKQEWRGQVVEPAAYLNLLCCTAARPKELGLLRMASREAGHATIPLFSFWRKKQKTDPTKMQVAPG</sequence>
<evidence type="ECO:0000256" key="4">
    <source>
        <dbReference type="ARBA" id="ARBA00022490"/>
    </source>
</evidence>
<evidence type="ECO:0000256" key="8">
    <source>
        <dbReference type="SAM" id="MobiDB-lite"/>
    </source>
</evidence>
<dbReference type="GO" id="GO:0043565">
    <property type="term" value="F:sequence-specific DNA binding"/>
    <property type="evidence" value="ECO:0007669"/>
    <property type="project" value="InterPro"/>
</dbReference>
<reference evidence="10" key="1">
    <citation type="journal article" date="2019" name="Nat. Commun.">
        <title>The genome of broomcorn millet.</title>
        <authorList>
            <person name="Zou C."/>
            <person name="Miki D."/>
            <person name="Li D."/>
            <person name="Tang Q."/>
            <person name="Xiao L."/>
            <person name="Rajput S."/>
            <person name="Deng P."/>
            <person name="Jia W."/>
            <person name="Huang R."/>
            <person name="Zhang M."/>
            <person name="Sun Y."/>
            <person name="Hu J."/>
            <person name="Fu X."/>
            <person name="Schnable P.S."/>
            <person name="Li F."/>
            <person name="Zhang H."/>
            <person name="Feng B."/>
            <person name="Zhu X."/>
            <person name="Liu R."/>
            <person name="Schnable J.C."/>
            <person name="Zhu J.-K."/>
            <person name="Zhang H."/>
        </authorList>
    </citation>
    <scope>NUCLEOTIDE SEQUENCE [LARGE SCALE GENOMIC DNA]</scope>
</reference>
<comment type="similarity">
    <text evidence="3">Belongs to the translin family.</text>
</comment>
<feature type="compositionally biased region" description="Pro residues" evidence="8">
    <location>
        <begin position="23"/>
        <end position="37"/>
    </location>
</feature>
<dbReference type="Pfam" id="PF01997">
    <property type="entry name" value="Translin"/>
    <property type="match status" value="1"/>
</dbReference>
<protein>
    <submittedName>
        <fullName evidence="9">Translin</fullName>
    </submittedName>
</protein>
<evidence type="ECO:0000256" key="2">
    <source>
        <dbReference type="ARBA" id="ARBA00004496"/>
    </source>
</evidence>
<keyword evidence="7" id="KW-0539">Nucleus</keyword>
<dbReference type="STRING" id="4540.A0A3L6S426"/>
<evidence type="ECO:0000256" key="3">
    <source>
        <dbReference type="ARBA" id="ARBA00005902"/>
    </source>
</evidence>
<dbReference type="GO" id="GO:0005737">
    <property type="term" value="C:cytoplasm"/>
    <property type="evidence" value="ECO:0007669"/>
    <property type="project" value="UniProtKB-SubCell"/>
</dbReference>
<evidence type="ECO:0000256" key="7">
    <source>
        <dbReference type="ARBA" id="ARBA00023242"/>
    </source>
</evidence>
<dbReference type="GO" id="GO:0003723">
    <property type="term" value="F:RNA binding"/>
    <property type="evidence" value="ECO:0007669"/>
    <property type="project" value="UniProtKB-KW"/>
</dbReference>
<gene>
    <name evidence="9" type="ORF">C2845_PM02G14060</name>
</gene>
<dbReference type="SUPFAM" id="SSF74784">
    <property type="entry name" value="Translin"/>
    <property type="match status" value="1"/>
</dbReference>
<dbReference type="Gene3D" id="1.20.58.190">
    <property type="entry name" value="Translin, domain 1"/>
    <property type="match status" value="1"/>
</dbReference>
<dbReference type="FunFam" id="1.20.58.190:FF:000001">
    <property type="entry name" value="Translin"/>
    <property type="match status" value="1"/>
</dbReference>
<comment type="subcellular location">
    <subcellularLocation>
        <location evidence="2">Cytoplasm</location>
    </subcellularLocation>
    <subcellularLocation>
        <location evidence="1">Nucleus</location>
    </subcellularLocation>
</comment>
<evidence type="ECO:0000313" key="10">
    <source>
        <dbReference type="Proteomes" id="UP000275267"/>
    </source>
</evidence>
<dbReference type="OrthoDB" id="829at2759"/>
<feature type="compositionally biased region" description="Pro residues" evidence="8">
    <location>
        <begin position="45"/>
        <end position="67"/>
    </location>
</feature>
<dbReference type="InterPro" id="IPR016069">
    <property type="entry name" value="Translin_C"/>
</dbReference>
<dbReference type="InterPro" id="IPR016068">
    <property type="entry name" value="Translin_N"/>
</dbReference>
<dbReference type="InterPro" id="IPR002848">
    <property type="entry name" value="Translin_fam"/>
</dbReference>
<evidence type="ECO:0000256" key="1">
    <source>
        <dbReference type="ARBA" id="ARBA00004123"/>
    </source>
</evidence>
<feature type="region of interest" description="Disordered" evidence="8">
    <location>
        <begin position="21"/>
        <end position="67"/>
    </location>
</feature>
<dbReference type="FunFam" id="1.20.58.200:FF:000003">
    <property type="entry name" value="Translin family protein"/>
    <property type="match status" value="1"/>
</dbReference>
<dbReference type="Proteomes" id="UP000275267">
    <property type="component" value="Unassembled WGS sequence"/>
</dbReference>
<dbReference type="GO" id="GO:0003697">
    <property type="term" value="F:single-stranded DNA binding"/>
    <property type="evidence" value="ECO:0007669"/>
    <property type="project" value="InterPro"/>
</dbReference>
<dbReference type="AlphaFoldDB" id="A0A3L6S426"/>